<evidence type="ECO:0000313" key="2">
    <source>
        <dbReference type="EMBL" id="QSS62702.1"/>
    </source>
</evidence>
<proteinExistence type="predicted"/>
<gene>
    <name evidence="2" type="ORF">I7I51_02441</name>
</gene>
<organism evidence="2 3">
    <name type="scientific">Ajellomyces capsulatus</name>
    <name type="common">Darling's disease fungus</name>
    <name type="synonym">Histoplasma capsulatum</name>
    <dbReference type="NCBI Taxonomy" id="5037"/>
    <lineage>
        <taxon>Eukaryota</taxon>
        <taxon>Fungi</taxon>
        <taxon>Dikarya</taxon>
        <taxon>Ascomycota</taxon>
        <taxon>Pezizomycotina</taxon>
        <taxon>Eurotiomycetes</taxon>
        <taxon>Eurotiomycetidae</taxon>
        <taxon>Onygenales</taxon>
        <taxon>Ajellomycetaceae</taxon>
        <taxon>Histoplasma</taxon>
    </lineage>
</organism>
<dbReference type="AlphaFoldDB" id="A0A8A1MDX7"/>
<sequence>MPNEHHNPTDRCSTGVPSIHQSVNPPDGRQIGAGSRPEPLPVANPRHAGASDLLRLGAKGQARASQQRPLLLTAVFAVYRRLDWSQEPHSPAGLTGENIVDSSAWLARQSLPRGLVGPFRPFLRLTGDWICGGGQGQDLVGIDGIVEDKFNN</sequence>
<reference evidence="2" key="1">
    <citation type="submission" date="2021-01" db="EMBL/GenBank/DDBJ databases">
        <title>Chromosome-level genome assembly of a human fungal pathogen reveals clustering of transcriptionally co-regulated genes.</title>
        <authorList>
            <person name="Voorhies M."/>
            <person name="Cohen S."/>
            <person name="Shea T.P."/>
            <person name="Petrus S."/>
            <person name="Munoz J.F."/>
            <person name="Poplawski S."/>
            <person name="Goldman W.E."/>
            <person name="Michael T."/>
            <person name="Cuomo C.A."/>
            <person name="Sil A."/>
            <person name="Beyhan S."/>
        </authorList>
    </citation>
    <scope>NUCLEOTIDE SEQUENCE</scope>
    <source>
        <strain evidence="2">WU24</strain>
    </source>
</reference>
<name>A0A8A1MDX7_AJECA</name>
<evidence type="ECO:0000256" key="1">
    <source>
        <dbReference type="SAM" id="MobiDB-lite"/>
    </source>
</evidence>
<feature type="region of interest" description="Disordered" evidence="1">
    <location>
        <begin position="1"/>
        <end position="64"/>
    </location>
</feature>
<evidence type="ECO:0000313" key="3">
    <source>
        <dbReference type="Proteomes" id="UP000663671"/>
    </source>
</evidence>
<dbReference type="Proteomes" id="UP000663671">
    <property type="component" value="Chromosome 7"/>
</dbReference>
<protein>
    <submittedName>
        <fullName evidence="2">Uncharacterized protein</fullName>
    </submittedName>
</protein>
<accession>A0A8A1MDX7</accession>
<dbReference type="EMBL" id="CP069112">
    <property type="protein sequence ID" value="QSS62702.1"/>
    <property type="molecule type" value="Genomic_DNA"/>
</dbReference>
<dbReference type="VEuPathDB" id="FungiDB:I7I51_02441"/>
<feature type="compositionally biased region" description="Polar residues" evidence="1">
    <location>
        <begin position="10"/>
        <end position="24"/>
    </location>
</feature>